<dbReference type="SUPFAM" id="SSF53448">
    <property type="entry name" value="Nucleotide-diphospho-sugar transferases"/>
    <property type="match status" value="1"/>
</dbReference>
<gene>
    <name evidence="6" type="ordered locus">Phep_3898</name>
</gene>
<protein>
    <submittedName>
        <fullName evidence="6">Glycosyl transferase family 2</fullName>
    </submittedName>
</protein>
<dbReference type="Proteomes" id="UP000000852">
    <property type="component" value="Chromosome"/>
</dbReference>
<dbReference type="Pfam" id="PF00535">
    <property type="entry name" value="Glycos_transf_2"/>
    <property type="match status" value="1"/>
</dbReference>
<evidence type="ECO:0000313" key="7">
    <source>
        <dbReference type="Proteomes" id="UP000000852"/>
    </source>
</evidence>
<sequence length="298" mass="34738">MISIIIINYNTFQLTADCISSVVEYTFCKYEIIVVDNASTECDPERFKALFPFIKLVKNPRNYGFAKGNNTGIRAAAGALILLLNSDTVLLNNAIDLACKKILSDQKIGALSVKLVSTDGSLQQCTHHWSDLGKLVGCTFRLHHIFSYFKNIQPDLEKEAYSQYLWGTFFLFPRSILEIFENRRLPETFFMYGEDTEWSYYIRAAGYRLYYLPEAKILHYGAASPGPNKADKWANGFHNEYRLHLIIKGRLYTFFYYAFLSLFYFSGFRKENFQRGRYIFKYICKHAFKSRKYFLLKA</sequence>
<dbReference type="AlphaFoldDB" id="C6XVL4"/>
<dbReference type="EMBL" id="CP001681">
    <property type="protein sequence ID" value="ACU06089.1"/>
    <property type="molecule type" value="Genomic_DNA"/>
</dbReference>
<dbReference type="InterPro" id="IPR001173">
    <property type="entry name" value="Glyco_trans_2-like"/>
</dbReference>
<dbReference type="KEGG" id="phe:Phep_3898"/>
<dbReference type="GO" id="GO:0016757">
    <property type="term" value="F:glycosyltransferase activity"/>
    <property type="evidence" value="ECO:0007669"/>
    <property type="project" value="UniProtKB-KW"/>
</dbReference>
<reference evidence="6 7" key="1">
    <citation type="journal article" date="2009" name="Stand. Genomic Sci.">
        <title>Complete genome sequence of Pedobacter heparinus type strain (HIM 762-3).</title>
        <authorList>
            <person name="Han C."/>
            <person name="Spring S."/>
            <person name="Lapidus A."/>
            <person name="Del Rio T.G."/>
            <person name="Tice H."/>
            <person name="Copeland A."/>
            <person name="Cheng J.F."/>
            <person name="Lucas S."/>
            <person name="Chen F."/>
            <person name="Nolan M."/>
            <person name="Bruce D."/>
            <person name="Goodwin L."/>
            <person name="Pitluck S."/>
            <person name="Ivanova N."/>
            <person name="Mavromatis K."/>
            <person name="Mikhailova N."/>
            <person name="Pati A."/>
            <person name="Chen A."/>
            <person name="Palaniappan K."/>
            <person name="Land M."/>
            <person name="Hauser L."/>
            <person name="Chang Y.J."/>
            <person name="Jeffries C.C."/>
            <person name="Saunders E."/>
            <person name="Chertkov O."/>
            <person name="Brettin T."/>
            <person name="Goker M."/>
            <person name="Rohde M."/>
            <person name="Bristow J."/>
            <person name="Eisen J.A."/>
            <person name="Markowitz V."/>
            <person name="Hugenholtz P."/>
            <person name="Kyrpides N.C."/>
            <person name="Klenk H.P."/>
            <person name="Detter J.C."/>
        </authorList>
    </citation>
    <scope>NUCLEOTIDE SEQUENCE [LARGE SCALE GENOMIC DNA]</scope>
    <source>
        <strain evidence="7">ATCC 13125 / DSM 2366 / CIP 104194 / JCM 7457 / NBRC 12017 / NCIMB 9290 / NRRL B-14731 / HIM 762-3</strain>
    </source>
</reference>
<dbReference type="STRING" id="485917.Phep_3898"/>
<keyword evidence="4" id="KW-1133">Transmembrane helix</keyword>
<evidence type="ECO:0000256" key="3">
    <source>
        <dbReference type="ARBA" id="ARBA00022679"/>
    </source>
</evidence>
<organism evidence="6 7">
    <name type="scientific">Pedobacter heparinus (strain ATCC 13125 / DSM 2366 / CIP 104194 / JCM 7457 / NBRC 12017 / NCIMB 9290 / NRRL B-14731 / HIM 762-3)</name>
    <dbReference type="NCBI Taxonomy" id="485917"/>
    <lineage>
        <taxon>Bacteria</taxon>
        <taxon>Pseudomonadati</taxon>
        <taxon>Bacteroidota</taxon>
        <taxon>Sphingobacteriia</taxon>
        <taxon>Sphingobacteriales</taxon>
        <taxon>Sphingobacteriaceae</taxon>
        <taxon>Pedobacter</taxon>
    </lineage>
</organism>
<dbReference type="RefSeq" id="WP_015809698.1">
    <property type="nucleotide sequence ID" value="NC_013061.1"/>
</dbReference>
<dbReference type="eggNOG" id="COG1216">
    <property type="taxonomic scope" value="Bacteria"/>
</dbReference>
<dbReference type="CDD" id="cd04186">
    <property type="entry name" value="GT_2_like_c"/>
    <property type="match status" value="1"/>
</dbReference>
<keyword evidence="2" id="KW-0328">Glycosyltransferase</keyword>
<evidence type="ECO:0000256" key="1">
    <source>
        <dbReference type="ARBA" id="ARBA00006739"/>
    </source>
</evidence>
<dbReference type="OrthoDB" id="9771846at2"/>
<keyword evidence="4" id="KW-0812">Transmembrane</keyword>
<accession>C6XVL4</accession>
<feature type="domain" description="Glycosyltransferase 2-like" evidence="5">
    <location>
        <begin position="3"/>
        <end position="177"/>
    </location>
</feature>
<comment type="similarity">
    <text evidence="1">Belongs to the glycosyltransferase 2 family.</text>
</comment>
<evidence type="ECO:0000256" key="4">
    <source>
        <dbReference type="SAM" id="Phobius"/>
    </source>
</evidence>
<dbReference type="PANTHER" id="PTHR43179:SF12">
    <property type="entry name" value="GALACTOFURANOSYLTRANSFERASE GLFT2"/>
    <property type="match status" value="1"/>
</dbReference>
<evidence type="ECO:0000259" key="5">
    <source>
        <dbReference type="Pfam" id="PF00535"/>
    </source>
</evidence>
<feature type="transmembrane region" description="Helical" evidence="4">
    <location>
        <begin position="251"/>
        <end position="268"/>
    </location>
</feature>
<dbReference type="InterPro" id="IPR029044">
    <property type="entry name" value="Nucleotide-diphossugar_trans"/>
</dbReference>
<keyword evidence="4" id="KW-0472">Membrane</keyword>
<evidence type="ECO:0000256" key="2">
    <source>
        <dbReference type="ARBA" id="ARBA00022676"/>
    </source>
</evidence>
<keyword evidence="7" id="KW-1185">Reference proteome</keyword>
<name>C6XVL4_PEDHD</name>
<dbReference type="CAZy" id="GT2">
    <property type="family name" value="Glycosyltransferase Family 2"/>
</dbReference>
<proteinExistence type="inferred from homology"/>
<dbReference type="PANTHER" id="PTHR43179">
    <property type="entry name" value="RHAMNOSYLTRANSFERASE WBBL"/>
    <property type="match status" value="1"/>
</dbReference>
<keyword evidence="3 6" id="KW-0808">Transferase</keyword>
<dbReference type="HOGENOM" id="CLU_023845_0_3_10"/>
<dbReference type="Gene3D" id="3.90.550.10">
    <property type="entry name" value="Spore Coat Polysaccharide Biosynthesis Protein SpsA, Chain A"/>
    <property type="match status" value="1"/>
</dbReference>
<evidence type="ECO:0000313" key="6">
    <source>
        <dbReference type="EMBL" id="ACU06089.1"/>
    </source>
</evidence>